<keyword evidence="10 18" id="KW-0663">Pyridoxal phosphate</keyword>
<evidence type="ECO:0000256" key="14">
    <source>
        <dbReference type="ARBA" id="ARBA00030669"/>
    </source>
</evidence>
<comment type="catalytic activity">
    <reaction evidence="17 18">
        <text>O-phospho-L-seryl-tRNA(Sec) + selenophosphate + H2O = L-selenocysteinyl-tRNA(Sec) + 2 phosphate</text>
        <dbReference type="Rhea" id="RHEA:25041"/>
        <dbReference type="Rhea" id="RHEA-COMP:9743"/>
        <dbReference type="Rhea" id="RHEA-COMP:9947"/>
        <dbReference type="ChEBI" id="CHEBI:15377"/>
        <dbReference type="ChEBI" id="CHEBI:16144"/>
        <dbReference type="ChEBI" id="CHEBI:43474"/>
        <dbReference type="ChEBI" id="CHEBI:78551"/>
        <dbReference type="ChEBI" id="CHEBI:78573"/>
        <dbReference type="EC" id="2.9.1.2"/>
    </reaction>
</comment>
<protein>
    <recommendedName>
        <fullName evidence="6 18">O-phosphoseryl-tRNA(Sec) selenium transferase</fullName>
        <ecNumber evidence="5 18">2.9.1.2</ecNumber>
    </recommendedName>
    <alternativeName>
        <fullName evidence="14 18">Selenocysteine synthase</fullName>
    </alternativeName>
    <alternativeName>
        <fullName evidence="15 18">Selenocysteinyl-tRNA(Sec) synthase</fullName>
    </alternativeName>
    <alternativeName>
        <fullName evidence="16 18">Sep-tRNA:Sec-tRNA synthase</fullName>
    </alternativeName>
</protein>
<evidence type="ECO:0000256" key="8">
    <source>
        <dbReference type="ARBA" id="ARBA00022679"/>
    </source>
</evidence>
<keyword evidence="11 18" id="KW-0648">Protein biosynthesis</keyword>
<dbReference type="Pfam" id="PF05889">
    <property type="entry name" value="SepSecS"/>
    <property type="match status" value="2"/>
</dbReference>
<evidence type="ECO:0000256" key="11">
    <source>
        <dbReference type="ARBA" id="ARBA00022917"/>
    </source>
</evidence>
<evidence type="ECO:0000256" key="5">
    <source>
        <dbReference type="ARBA" id="ARBA00012464"/>
    </source>
</evidence>
<dbReference type="InterPro" id="IPR015421">
    <property type="entry name" value="PyrdxlP-dep_Trfase_major"/>
</dbReference>
<feature type="site" description="May act as a substrate filter by repelling compounds with a negatively charged alpha-carboxylate" evidence="20">
    <location>
        <position position="74"/>
    </location>
</feature>
<keyword evidence="8 18" id="KW-0808">Transferase</keyword>
<dbReference type="GO" id="GO:0098621">
    <property type="term" value="F:O-phosphoseryl-tRNA(Sec) selenium transferase activity"/>
    <property type="evidence" value="ECO:0007669"/>
    <property type="project" value="UniProtKB-EC"/>
</dbReference>
<reference evidence="21" key="1">
    <citation type="submission" date="2021-02" db="EMBL/GenBank/DDBJ databases">
        <authorList>
            <person name="Bekaert M."/>
        </authorList>
    </citation>
    <scope>NUCLEOTIDE SEQUENCE</scope>
    <source>
        <strain evidence="21">IoA-00</strain>
    </source>
</reference>
<dbReference type="AlphaFoldDB" id="A0A7R8CL24"/>
<evidence type="ECO:0000256" key="18">
    <source>
        <dbReference type="PIRNR" id="PIRNR017689"/>
    </source>
</evidence>
<keyword evidence="18" id="KW-0963">Cytoplasm</keyword>
<sequence length="440" mass="48360">MNEKAFSSSMKWIPETYVNLALEAKKSRESKITHLIQQRKVPDEGWNEEEIETLLREWAMMDTNNFSSNVGAGEREARIYSKLVYRRHFGAGHGIGRSGDLTEVQPKAAGSSLMNKITNGLILDIIRQSGIRSATDCFLVPVATGMALTLCLLSFRHIRGSQAKYVIWSRIDQKSCFKSISTAGFIPVVIELTQKGDELNTSVTEIESSITEIGPENIAAIMTTTSCFAPRGPDDIPTVAKLCQRFAIPHLVNNAYGIQSSKCMHLIEESHKTGGRIDAFVQSTDKNFMVPVGGAVISGFDKSVIGNISKTYPGRASSTPSTDVFITLISMGMNEFKNLLKVRKDNFVLLKSLMNNSGDGKSVSDLGSKLFIRGISGARVVTGKGSKVIDQHEFLRWGSHSDDTSVPYLTAAVAIGMTKEDVYAFIKKLDKVLETKMKKL</sequence>
<accession>A0A7R8CL24</accession>
<dbReference type="Gene3D" id="3.40.640.10">
    <property type="entry name" value="Type I PLP-dependent aspartate aminotransferase-like (Major domain)"/>
    <property type="match status" value="1"/>
</dbReference>
<dbReference type="InterPro" id="IPR008829">
    <property type="entry name" value="SepSecS/SepCysS"/>
</dbReference>
<evidence type="ECO:0000313" key="21">
    <source>
        <dbReference type="EMBL" id="CAF2849641.1"/>
    </source>
</evidence>
<keyword evidence="9 18" id="KW-0694">RNA-binding</keyword>
<feature type="binding site" evidence="19">
    <location>
        <position position="272"/>
    </location>
    <ligand>
        <name>tRNA</name>
        <dbReference type="ChEBI" id="CHEBI:17843"/>
    </ligand>
</feature>
<dbReference type="InterPro" id="IPR019872">
    <property type="entry name" value="Sec-tRNA_Se_transferase"/>
</dbReference>
<dbReference type="NCBIfam" id="TIGR03531">
    <property type="entry name" value="selenium_SpcS"/>
    <property type="match status" value="1"/>
</dbReference>
<dbReference type="EC" id="2.9.1.2" evidence="5 18"/>
<proteinExistence type="inferred from homology"/>
<keyword evidence="22" id="KW-1185">Reference proteome</keyword>
<evidence type="ECO:0000256" key="3">
    <source>
        <dbReference type="ARBA" id="ARBA00004822"/>
    </source>
</evidence>
<feature type="binding site" evidence="19">
    <location>
        <position position="75"/>
    </location>
    <ligand>
        <name>pyridoxal 5'-phosphate</name>
        <dbReference type="ChEBI" id="CHEBI:597326"/>
    </ligand>
</feature>
<keyword evidence="7 18" id="KW-0820">tRNA-binding</keyword>
<keyword evidence="12 18" id="KW-0711">Selenium</keyword>
<evidence type="ECO:0000256" key="20">
    <source>
        <dbReference type="PIRSR" id="PIRSR017689-50"/>
    </source>
</evidence>
<dbReference type="GO" id="GO:0001717">
    <property type="term" value="P:conversion of seryl-tRNAsec to selenocys-tRNAsec"/>
    <property type="evidence" value="ECO:0007669"/>
    <property type="project" value="UniProtKB-UniRule"/>
</dbReference>
<dbReference type="PANTHER" id="PTHR12944">
    <property type="entry name" value="SOLUBLE LIVER ANTIGEN/LIVER PANCREAS ANTIGEN"/>
    <property type="match status" value="1"/>
</dbReference>
<organism evidence="21 22">
    <name type="scientific">Lepeophtheirus salmonis</name>
    <name type="common">Salmon louse</name>
    <name type="synonym">Caligus salmonis</name>
    <dbReference type="NCBI Taxonomy" id="72036"/>
    <lineage>
        <taxon>Eukaryota</taxon>
        <taxon>Metazoa</taxon>
        <taxon>Ecdysozoa</taxon>
        <taxon>Arthropoda</taxon>
        <taxon>Crustacea</taxon>
        <taxon>Multicrustacea</taxon>
        <taxon>Hexanauplia</taxon>
        <taxon>Copepoda</taxon>
        <taxon>Siphonostomatoida</taxon>
        <taxon>Caligidae</taxon>
        <taxon>Lepeophtheirus</taxon>
    </lineage>
</organism>
<dbReference type="GO" id="GO:0001514">
    <property type="term" value="P:selenocysteine incorporation"/>
    <property type="evidence" value="ECO:0007669"/>
    <property type="project" value="TreeGrafter"/>
</dbReference>
<dbReference type="PANTHER" id="PTHR12944:SF2">
    <property type="entry name" value="O-PHOSPHOSERYL-TRNA(SEC) SELENIUM TRANSFERASE"/>
    <property type="match status" value="1"/>
</dbReference>
<evidence type="ECO:0000256" key="12">
    <source>
        <dbReference type="ARBA" id="ARBA00023266"/>
    </source>
</evidence>
<dbReference type="InterPro" id="IPR015424">
    <property type="entry name" value="PyrdxlP-dep_Trfase"/>
</dbReference>
<evidence type="ECO:0000313" key="22">
    <source>
        <dbReference type="Proteomes" id="UP000675881"/>
    </source>
</evidence>
<dbReference type="GO" id="GO:0005737">
    <property type="term" value="C:cytoplasm"/>
    <property type="evidence" value="ECO:0007669"/>
    <property type="project" value="UniProtKB-SubCell"/>
</dbReference>
<comment type="cofactor">
    <cofactor evidence="1 18 20">
        <name>pyridoxal 5'-phosphate</name>
        <dbReference type="ChEBI" id="CHEBI:597326"/>
    </cofactor>
</comment>
<gene>
    <name evidence="21" type="ORF">LSAA_5337</name>
</gene>
<comment type="function">
    <text evidence="2 18">Converts O-phosphoseryl-tRNA(Sec) to selenocysteinyl-tRNA(Sec) required for selenoprotein biosynthesis.</text>
</comment>
<dbReference type="OrthoDB" id="10263545at2759"/>
<evidence type="ECO:0000256" key="1">
    <source>
        <dbReference type="ARBA" id="ARBA00001933"/>
    </source>
</evidence>
<feature type="binding site" evidence="19">
    <location>
        <position position="373"/>
    </location>
    <ligand>
        <name>tRNA</name>
        <dbReference type="ChEBI" id="CHEBI:17843"/>
    </ligand>
</feature>
<dbReference type="Proteomes" id="UP000675881">
    <property type="component" value="Chromosome 14"/>
</dbReference>
<dbReference type="EMBL" id="HG994593">
    <property type="protein sequence ID" value="CAF2849641.1"/>
    <property type="molecule type" value="Genomic_DNA"/>
</dbReference>
<evidence type="ECO:0000256" key="2">
    <source>
        <dbReference type="ARBA" id="ARBA00002552"/>
    </source>
</evidence>
<name>A0A7R8CL24_LEPSM</name>
<evidence type="ECO:0000256" key="7">
    <source>
        <dbReference type="ARBA" id="ARBA00022555"/>
    </source>
</evidence>
<dbReference type="PIRSF" id="PIRSF017689">
    <property type="entry name" value="SepSecS"/>
    <property type="match status" value="1"/>
</dbReference>
<dbReference type="UniPathway" id="UPA00906">
    <property type="reaction ID" value="UER00898"/>
</dbReference>
<evidence type="ECO:0000256" key="19">
    <source>
        <dbReference type="PIRSR" id="PIRSR017689-1"/>
    </source>
</evidence>
<feature type="binding site" evidence="19">
    <location>
        <position position="438"/>
    </location>
    <ligand>
        <name>tRNA</name>
        <dbReference type="ChEBI" id="CHEBI:17843"/>
    </ligand>
</feature>
<evidence type="ECO:0000256" key="6">
    <source>
        <dbReference type="ARBA" id="ARBA00021963"/>
    </source>
</evidence>
<feature type="binding site" evidence="19">
    <location>
        <position position="98"/>
    </location>
    <ligand>
        <name>substrate</name>
    </ligand>
</feature>
<comment type="similarity">
    <text evidence="4 18">Belongs to the SepSecS family.</text>
</comment>
<feature type="modified residue" description="N6-(pyridoxal phosphate)lysine" evidence="20">
    <location>
        <position position="286"/>
    </location>
</feature>
<evidence type="ECO:0000256" key="9">
    <source>
        <dbReference type="ARBA" id="ARBA00022884"/>
    </source>
</evidence>
<evidence type="ECO:0000256" key="13">
    <source>
        <dbReference type="ARBA" id="ARBA00026053"/>
    </source>
</evidence>
<evidence type="ECO:0000256" key="10">
    <source>
        <dbReference type="ARBA" id="ARBA00022898"/>
    </source>
</evidence>
<dbReference type="SUPFAM" id="SSF53383">
    <property type="entry name" value="PLP-dependent transferases"/>
    <property type="match status" value="1"/>
</dbReference>
<comment type="subunit">
    <text evidence="13">Homotetramer formed by a catalytic dimer and a non-catalytic dimer serving as a binding platform that orients tRNASec for catalysis. Each tetramer binds the CCA ends of two tRNAs which point to the active sites of the catalytic dimer.</text>
</comment>
<feature type="binding site" evidence="19">
    <location>
        <position position="315"/>
    </location>
    <ligand>
        <name>substrate</name>
    </ligand>
</feature>
<evidence type="ECO:0000256" key="17">
    <source>
        <dbReference type="ARBA" id="ARBA00048808"/>
    </source>
</evidence>
<comment type="pathway">
    <text evidence="3 18">Aminoacyl-tRNA biosynthesis; selenocysteinyl-tRNA(Sec) biosynthesis; selenocysteinyl-tRNA(Sec) from L-seryl-tRNA(Sec) (archaeal/eukaryal route): step 2/2.</text>
</comment>
<evidence type="ECO:0000256" key="15">
    <source>
        <dbReference type="ARBA" id="ARBA00032048"/>
    </source>
</evidence>
<evidence type="ECO:0000256" key="4">
    <source>
        <dbReference type="ARBA" id="ARBA00007037"/>
    </source>
</evidence>
<feature type="binding site" evidence="19">
    <location>
        <position position="97"/>
    </location>
    <ligand>
        <name>substrate</name>
    </ligand>
</feature>
<evidence type="ECO:0000256" key="16">
    <source>
        <dbReference type="ARBA" id="ARBA00032693"/>
    </source>
</evidence>
<comment type="subcellular location">
    <subcellularLocation>
        <location evidence="18">Cytoplasm</location>
    </subcellularLocation>
</comment>
<dbReference type="GO" id="GO:0000049">
    <property type="term" value="F:tRNA binding"/>
    <property type="evidence" value="ECO:0007669"/>
    <property type="project" value="UniProtKB-UniRule"/>
</dbReference>
<feature type="binding site" evidence="19">
    <location>
        <position position="105"/>
    </location>
    <ligand>
        <name>substrate</name>
    </ligand>
</feature>